<evidence type="ECO:0000256" key="4">
    <source>
        <dbReference type="ARBA" id="ARBA00022884"/>
    </source>
</evidence>
<keyword evidence="5" id="KW-0051">Antiviral defense</keyword>
<sequence>MGILERRIYRVELLSPVHIGSGQRLGSADFAVLDGRLWRFDPERLAAALARDPRALDRYIQEGAAALRFWGEADRRPLARYVRPWSGPPPREIREHIADPLGRPYLPGSSLKGAIRTALAFAALRAASPAQRQAWLEAVARRAEEARQRRARVREFADDPLMQALMGKDPHEDALRGLRIFDSGPAPSDALDVGRIRVAVHEPNGTLSWLKAPGEHVPDPEQAFEIAAEILRPHHRVNLRVEVEEDAFLLERDVLGPQERRARVREWARACNTFARHVAEGELRFGERLGLAEWTAFYRRLLAQMEAEPQAVYLNLGWGGGWRSKAAAEAMGAEAVRQLRRLFHLGKGDPFPKTRRVLFEDGKPTLPLGWIRLIPE</sequence>
<dbReference type="Proteomes" id="UP000197025">
    <property type="component" value="Unassembled WGS sequence"/>
</dbReference>
<dbReference type="RefSeq" id="WP_088571233.1">
    <property type="nucleotide sequence ID" value="NZ_FYEK01000027.1"/>
</dbReference>
<dbReference type="InterPro" id="IPR010173">
    <property type="entry name" value="CRISPR-assoc_Csm5"/>
</dbReference>
<dbReference type="EMBL" id="FYEK01000027">
    <property type="protein sequence ID" value="SNB65439.1"/>
    <property type="molecule type" value="Genomic_DNA"/>
</dbReference>
<dbReference type="PANTHER" id="PTHR38007">
    <property type="entry name" value="CRISPR SYSTEM CMS PROTEIN CSM5"/>
    <property type="match status" value="1"/>
</dbReference>
<dbReference type="InParanoid" id="A0A212R0E7"/>
<feature type="domain" description="CRISPR type III-associated protein" evidence="7">
    <location>
        <begin position="11"/>
        <end position="245"/>
    </location>
</feature>
<accession>A0A212R0E7</accession>
<keyword evidence="4" id="KW-0694">RNA-binding</keyword>
<proteinExistence type="inferred from homology"/>
<evidence type="ECO:0000313" key="8">
    <source>
        <dbReference type="EMBL" id="SNB65439.1"/>
    </source>
</evidence>
<comment type="similarity">
    <text evidence="2">Belongs to the CRISPR-associated Csm5 family.</text>
</comment>
<dbReference type="AlphaFoldDB" id="A0A212R0E7"/>
<dbReference type="Pfam" id="PF03787">
    <property type="entry name" value="RAMPs"/>
    <property type="match status" value="1"/>
</dbReference>
<name>A0A212R0E7_9CHLR</name>
<dbReference type="OrthoDB" id="24360at2"/>
<comment type="function">
    <text evidence="1">This subunit might be involved in maturation of a crRNA intermediate to its mature form.</text>
</comment>
<dbReference type="GO" id="GO:0051607">
    <property type="term" value="P:defense response to virus"/>
    <property type="evidence" value="ECO:0007669"/>
    <property type="project" value="UniProtKB-KW"/>
</dbReference>
<organism evidence="8 9">
    <name type="scientific">Thermoflexus hugenholtzii JAD2</name>
    <dbReference type="NCBI Taxonomy" id="877466"/>
    <lineage>
        <taxon>Bacteria</taxon>
        <taxon>Bacillati</taxon>
        <taxon>Chloroflexota</taxon>
        <taxon>Thermoflexia</taxon>
        <taxon>Thermoflexales</taxon>
        <taxon>Thermoflexaceae</taxon>
        <taxon>Thermoflexus</taxon>
    </lineage>
</organism>
<evidence type="ECO:0000256" key="6">
    <source>
        <dbReference type="ARBA" id="ARBA00031720"/>
    </source>
</evidence>
<evidence type="ECO:0000256" key="5">
    <source>
        <dbReference type="ARBA" id="ARBA00023118"/>
    </source>
</evidence>
<evidence type="ECO:0000256" key="2">
    <source>
        <dbReference type="ARBA" id="ARBA00006680"/>
    </source>
</evidence>
<dbReference type="InterPro" id="IPR005537">
    <property type="entry name" value="RAMP_III_fam"/>
</dbReference>
<protein>
    <recommendedName>
        <fullName evidence="3">CRISPR system Cms protein Csm5</fullName>
    </recommendedName>
    <alternativeName>
        <fullName evidence="6">CRISPR type III A-associated protein Csm5</fullName>
    </alternativeName>
</protein>
<evidence type="ECO:0000256" key="3">
    <source>
        <dbReference type="ARBA" id="ARBA00016113"/>
    </source>
</evidence>
<evidence type="ECO:0000256" key="1">
    <source>
        <dbReference type="ARBA" id="ARBA00003088"/>
    </source>
</evidence>
<reference evidence="9" key="1">
    <citation type="submission" date="2017-06" db="EMBL/GenBank/DDBJ databases">
        <authorList>
            <person name="Varghese N."/>
            <person name="Submissions S."/>
        </authorList>
    </citation>
    <scope>NUCLEOTIDE SEQUENCE [LARGE SCALE GENOMIC DNA]</scope>
    <source>
        <strain evidence="9">JAD2</strain>
    </source>
</reference>
<evidence type="ECO:0000313" key="9">
    <source>
        <dbReference type="Proteomes" id="UP000197025"/>
    </source>
</evidence>
<keyword evidence="9" id="KW-1185">Reference proteome</keyword>
<evidence type="ECO:0000259" key="7">
    <source>
        <dbReference type="Pfam" id="PF03787"/>
    </source>
</evidence>
<dbReference type="PANTHER" id="PTHR38007:SF1">
    <property type="entry name" value="CRISPR SYSTEM CMS PROTEIN CSM5"/>
    <property type="match status" value="1"/>
</dbReference>
<dbReference type="NCBIfam" id="TIGR01899">
    <property type="entry name" value="cas_TM1807_csm5"/>
    <property type="match status" value="1"/>
</dbReference>
<gene>
    <name evidence="8" type="ORF">SAMN02746019_00009950</name>
</gene>
<dbReference type="GO" id="GO:0003723">
    <property type="term" value="F:RNA binding"/>
    <property type="evidence" value="ECO:0007669"/>
    <property type="project" value="UniProtKB-KW"/>
</dbReference>